<dbReference type="AlphaFoldDB" id="A0A819K0D1"/>
<evidence type="ECO:0000313" key="1">
    <source>
        <dbReference type="EMBL" id="CAF3937774.1"/>
    </source>
</evidence>
<comment type="caution">
    <text evidence="1">The sequence shown here is derived from an EMBL/GenBank/DDBJ whole genome shotgun (WGS) entry which is preliminary data.</text>
</comment>
<accession>A0A819K0D1</accession>
<sequence length="214" mass="24801">MNPTWMAVNIVDELQSYENPPPLSRDAFTRKRNRILQRGTVKDRPKCGAPITVRTENFKKMKWNEIVNADFSGIFTTEGFHNSKNNVIYAEDSSEIPADLREAPMLKYPKGVMFWSGICTRGLILHDGPNNFTQWLQGQHQNDKRKRMYMIGELTQVAMDAVYDLYEERIEPNDGDTNFADVCTEWQKITPKQCKAMIDNIPKRLAKVIQRNEN</sequence>
<dbReference type="EMBL" id="CAJOBD010003258">
    <property type="protein sequence ID" value="CAF3937774.1"/>
    <property type="molecule type" value="Genomic_DNA"/>
</dbReference>
<reference evidence="1" key="1">
    <citation type="submission" date="2021-02" db="EMBL/GenBank/DDBJ databases">
        <authorList>
            <person name="Nowell W R."/>
        </authorList>
    </citation>
    <scope>NUCLEOTIDE SEQUENCE</scope>
</reference>
<protein>
    <submittedName>
        <fullName evidence="1">Uncharacterized protein</fullName>
    </submittedName>
</protein>
<dbReference type="Proteomes" id="UP000663836">
    <property type="component" value="Unassembled WGS sequence"/>
</dbReference>
<organism evidence="1 2">
    <name type="scientific">Rotaria sordida</name>
    <dbReference type="NCBI Taxonomy" id="392033"/>
    <lineage>
        <taxon>Eukaryota</taxon>
        <taxon>Metazoa</taxon>
        <taxon>Spiralia</taxon>
        <taxon>Gnathifera</taxon>
        <taxon>Rotifera</taxon>
        <taxon>Eurotatoria</taxon>
        <taxon>Bdelloidea</taxon>
        <taxon>Philodinida</taxon>
        <taxon>Philodinidae</taxon>
        <taxon>Rotaria</taxon>
    </lineage>
</organism>
<name>A0A819K0D1_9BILA</name>
<proteinExistence type="predicted"/>
<gene>
    <name evidence="1" type="ORF">JBS370_LOCUS22820</name>
</gene>
<evidence type="ECO:0000313" key="2">
    <source>
        <dbReference type="Proteomes" id="UP000663836"/>
    </source>
</evidence>